<dbReference type="GO" id="GO:0008977">
    <property type="term" value="F:prephenate dehydrogenase (NAD+) activity"/>
    <property type="evidence" value="ECO:0007669"/>
    <property type="project" value="InterPro"/>
</dbReference>
<dbReference type="EMBL" id="FUZQ01000002">
    <property type="protein sequence ID" value="SKC52455.1"/>
    <property type="molecule type" value="Genomic_DNA"/>
</dbReference>
<feature type="domain" description="Prephenate/arogenate dehydrogenase" evidence="3">
    <location>
        <begin position="8"/>
        <end position="299"/>
    </location>
</feature>
<dbReference type="STRING" id="526729.SAMN04324258_1538"/>
<keyword evidence="2" id="KW-0560">Oxidoreductase</keyword>
<protein>
    <submittedName>
        <fullName evidence="4">Prephenate dehydrogenase</fullName>
    </submittedName>
</protein>
<dbReference type="Proteomes" id="UP000189777">
    <property type="component" value="Unassembled WGS sequence"/>
</dbReference>
<reference evidence="4 5" key="1">
    <citation type="submission" date="2017-02" db="EMBL/GenBank/DDBJ databases">
        <authorList>
            <person name="Peterson S.W."/>
        </authorList>
    </citation>
    <scope>NUCLEOTIDE SEQUENCE [LARGE SCALE GENOMIC DNA]</scope>
    <source>
        <strain evidence="4 5">DSM 21481</strain>
    </source>
</reference>
<dbReference type="AlphaFoldDB" id="A0A1T5JM14"/>
<dbReference type="PANTHER" id="PTHR21363">
    <property type="entry name" value="PREPHENATE DEHYDROGENASE"/>
    <property type="match status" value="1"/>
</dbReference>
<evidence type="ECO:0000313" key="5">
    <source>
        <dbReference type="Proteomes" id="UP000189777"/>
    </source>
</evidence>
<proteinExistence type="inferred from homology"/>
<dbReference type="PROSITE" id="PS51176">
    <property type="entry name" value="PDH_ADH"/>
    <property type="match status" value="1"/>
</dbReference>
<dbReference type="InterPro" id="IPR036291">
    <property type="entry name" value="NAD(P)-bd_dom_sf"/>
</dbReference>
<evidence type="ECO:0000256" key="2">
    <source>
        <dbReference type="ARBA" id="ARBA00023002"/>
    </source>
</evidence>
<keyword evidence="5" id="KW-1185">Reference proteome</keyword>
<dbReference type="Pfam" id="PF20463">
    <property type="entry name" value="PDH_C"/>
    <property type="match status" value="1"/>
</dbReference>
<organism evidence="4 5">
    <name type="scientific">Krasilnikoviella flava</name>
    <dbReference type="NCBI Taxonomy" id="526729"/>
    <lineage>
        <taxon>Bacteria</taxon>
        <taxon>Bacillati</taxon>
        <taxon>Actinomycetota</taxon>
        <taxon>Actinomycetes</taxon>
        <taxon>Micrococcales</taxon>
        <taxon>Promicromonosporaceae</taxon>
        <taxon>Krasilnikoviella</taxon>
    </lineage>
</organism>
<dbReference type="InterPro" id="IPR046825">
    <property type="entry name" value="PDH_C"/>
</dbReference>
<evidence type="ECO:0000313" key="4">
    <source>
        <dbReference type="EMBL" id="SKC52455.1"/>
    </source>
</evidence>
<dbReference type="InterPro" id="IPR003099">
    <property type="entry name" value="Prephen_DH"/>
</dbReference>
<dbReference type="Gene3D" id="3.40.50.720">
    <property type="entry name" value="NAD(P)-binding Rossmann-like Domain"/>
    <property type="match status" value="1"/>
</dbReference>
<dbReference type="GO" id="GO:0006571">
    <property type="term" value="P:tyrosine biosynthetic process"/>
    <property type="evidence" value="ECO:0007669"/>
    <property type="project" value="InterPro"/>
</dbReference>
<gene>
    <name evidence="4" type="ORF">SAMN04324258_1538</name>
</gene>
<dbReference type="RefSeq" id="WP_079573311.1">
    <property type="nucleotide sequence ID" value="NZ_FUZQ01000002.1"/>
</dbReference>
<dbReference type="GO" id="GO:0070403">
    <property type="term" value="F:NAD+ binding"/>
    <property type="evidence" value="ECO:0007669"/>
    <property type="project" value="InterPro"/>
</dbReference>
<name>A0A1T5JM14_9MICO</name>
<dbReference type="Gene3D" id="1.10.3660.10">
    <property type="entry name" value="6-phosphogluconate dehydrogenase C-terminal like domain"/>
    <property type="match status" value="1"/>
</dbReference>
<sequence>MSRATDAGRVAVVGLGLVGGSLTRLLAARGADVVATDTHPGARSDARAVGLRVTDDLAALCATEPDLVVLAVPLRAVRATAAELAPLLAGSDATLSDVGSVKGPVRAAVGAAGLADRYVGAHPMAGTEHSGFAASDAALLDGAPWAVTVAAPGTAAPGEPARLARVLRLVTGPLGGTAAVVTDDRHDEAAALVSHVPHVLATQLLNAVAGAPVRDLALGLAAGSFRDGTRVALTDPARTEAMVTENAAWVAPALRKAVRDLEVVIGALETNGSLHDVFHAADEVRELRAGARARSGGPDEDLPVGGAWTAGLVDDLVARCTAGAVVVRADDDVVRVRAPR</sequence>
<dbReference type="SUPFAM" id="SSF48179">
    <property type="entry name" value="6-phosphogluconate dehydrogenase C-terminal domain-like"/>
    <property type="match status" value="1"/>
</dbReference>
<evidence type="ECO:0000256" key="1">
    <source>
        <dbReference type="ARBA" id="ARBA00007964"/>
    </source>
</evidence>
<dbReference type="SUPFAM" id="SSF51735">
    <property type="entry name" value="NAD(P)-binding Rossmann-fold domains"/>
    <property type="match status" value="1"/>
</dbReference>
<dbReference type="GO" id="GO:0004665">
    <property type="term" value="F:prephenate dehydrogenase (NADP+) activity"/>
    <property type="evidence" value="ECO:0007669"/>
    <property type="project" value="InterPro"/>
</dbReference>
<evidence type="ECO:0000259" key="3">
    <source>
        <dbReference type="PROSITE" id="PS51176"/>
    </source>
</evidence>
<dbReference type="Pfam" id="PF02153">
    <property type="entry name" value="PDH_N"/>
    <property type="match status" value="1"/>
</dbReference>
<accession>A0A1T5JM14</accession>
<comment type="similarity">
    <text evidence="1">Belongs to the prephenate/arogenate dehydrogenase family.</text>
</comment>
<dbReference type="OrthoDB" id="9802008at2"/>
<dbReference type="InterPro" id="IPR050812">
    <property type="entry name" value="Preph/Arog_dehydrog"/>
</dbReference>
<dbReference type="PANTHER" id="PTHR21363:SF0">
    <property type="entry name" value="PREPHENATE DEHYDROGENASE [NADP(+)]"/>
    <property type="match status" value="1"/>
</dbReference>
<dbReference type="InterPro" id="IPR008927">
    <property type="entry name" value="6-PGluconate_DH-like_C_sf"/>
</dbReference>
<dbReference type="InterPro" id="IPR046826">
    <property type="entry name" value="PDH_N"/>
</dbReference>